<feature type="region of interest" description="Disordered" evidence="1">
    <location>
        <begin position="11"/>
        <end position="44"/>
    </location>
</feature>
<dbReference type="AlphaFoldDB" id="A0A7Y4KIX0"/>
<accession>A0A7Y4KIX0</accession>
<name>A0A7Y4KIX0_9BACT</name>
<dbReference type="OrthoDB" id="5380162at2"/>
<comment type="caution">
    <text evidence="2">The sequence shown here is derived from an EMBL/GenBank/DDBJ whole genome shotgun (WGS) entry which is preliminary data.</text>
</comment>
<dbReference type="EMBL" id="JABFJV010000041">
    <property type="protein sequence ID" value="NOK33574.1"/>
    <property type="molecule type" value="Genomic_DNA"/>
</dbReference>
<dbReference type="Proteomes" id="UP000563426">
    <property type="component" value="Unassembled WGS sequence"/>
</dbReference>
<sequence>MALALVLAGCDSSSMPPPPVPDAGTQGDAGVTDDAGTPDSGVAQAQPCEKTQGVCAGANRALVDGAYEPVCTARSYGADYEAAETRCDGLDNDCDGVTDPATWADVAPMQWAPYASMVDSAPVEGGLLVVVSDRPGQIQLLRLDTALSLVGTTVIPVATGIDPATAAQLVRTSRGLALFYSVQGSTYDSTQGRLLPLNEQGAPLTEPPGVLLFEQPARYAPARLAFSRDGGHGLVTWVSSAPATGDARELLGMMVDADGQVLSEPRVLFQAEQARTSLFGPKVLSLGDGSFVVLAVEGAGVADEERIRLRRYDSSLSLIGEERILTAGYSSTPRLLLSPPTPESPSGEPMLLLRAAGGANPQLQQVRALFSNGGLETLTPTTPSQSAWLGATVTSRGLQVAWISMRYAPVTGQDTFFDFEGRFWGMSPSGIVTDWTPGALPMPMHRHGEWVLMHELPGQWMGALLMNATDNPRSYTLRSLRYCAP</sequence>
<keyword evidence="3" id="KW-1185">Reference proteome</keyword>
<organism evidence="2 3">
    <name type="scientific">Corallococcus exercitus</name>
    <dbReference type="NCBI Taxonomy" id="2316736"/>
    <lineage>
        <taxon>Bacteria</taxon>
        <taxon>Pseudomonadati</taxon>
        <taxon>Myxococcota</taxon>
        <taxon>Myxococcia</taxon>
        <taxon>Myxococcales</taxon>
        <taxon>Cystobacterineae</taxon>
        <taxon>Myxococcaceae</taxon>
        <taxon>Corallococcus</taxon>
    </lineage>
</organism>
<evidence type="ECO:0000313" key="2">
    <source>
        <dbReference type="EMBL" id="NOK33574.1"/>
    </source>
</evidence>
<proteinExistence type="predicted"/>
<dbReference type="RefSeq" id="WP_158617012.1">
    <property type="nucleotide sequence ID" value="NZ_JABFJV010000041.1"/>
</dbReference>
<reference evidence="2 3" key="1">
    <citation type="submission" date="2020-05" db="EMBL/GenBank/DDBJ databases">
        <authorList>
            <person name="Whitworth D."/>
        </authorList>
    </citation>
    <scope>NUCLEOTIDE SEQUENCE [LARGE SCALE GENOMIC DNA]</scope>
    <source>
        <strain evidence="2 3">AB043B</strain>
    </source>
</reference>
<protein>
    <submittedName>
        <fullName evidence="2">Uncharacterized protein</fullName>
    </submittedName>
</protein>
<gene>
    <name evidence="2" type="ORF">HMI49_10225</name>
</gene>
<evidence type="ECO:0000256" key="1">
    <source>
        <dbReference type="SAM" id="MobiDB-lite"/>
    </source>
</evidence>
<evidence type="ECO:0000313" key="3">
    <source>
        <dbReference type="Proteomes" id="UP000563426"/>
    </source>
</evidence>